<sequence length="64" mass="7140">MGPASTRLRAHDPVLAAMENARRDERGVTEDERLALLEARADGRFVSHEEMAKALEDGTQPHEK</sequence>
<name>A0ABZ2LY72_9BACT</name>
<protein>
    <recommendedName>
        <fullName evidence="3">Antitoxin VbhA domain-containing protein</fullName>
    </recommendedName>
</protein>
<dbReference type="RefSeq" id="WP_394823703.1">
    <property type="nucleotide sequence ID" value="NZ_CP089984.1"/>
</dbReference>
<organism evidence="1 2">
    <name type="scientific">Pendulispora albinea</name>
    <dbReference type="NCBI Taxonomy" id="2741071"/>
    <lineage>
        <taxon>Bacteria</taxon>
        <taxon>Pseudomonadati</taxon>
        <taxon>Myxococcota</taxon>
        <taxon>Myxococcia</taxon>
        <taxon>Myxococcales</taxon>
        <taxon>Sorangiineae</taxon>
        <taxon>Pendulisporaceae</taxon>
        <taxon>Pendulispora</taxon>
    </lineage>
</organism>
<accession>A0ABZ2LY72</accession>
<evidence type="ECO:0000313" key="2">
    <source>
        <dbReference type="Proteomes" id="UP001370348"/>
    </source>
</evidence>
<proteinExistence type="predicted"/>
<keyword evidence="2" id="KW-1185">Reference proteome</keyword>
<evidence type="ECO:0008006" key="3">
    <source>
        <dbReference type="Google" id="ProtNLM"/>
    </source>
</evidence>
<dbReference type="EMBL" id="CP089984">
    <property type="protein sequence ID" value="WXB14085.1"/>
    <property type="molecule type" value="Genomic_DNA"/>
</dbReference>
<evidence type="ECO:0000313" key="1">
    <source>
        <dbReference type="EMBL" id="WXB14085.1"/>
    </source>
</evidence>
<reference evidence="1 2" key="1">
    <citation type="submission" date="2021-12" db="EMBL/GenBank/DDBJ databases">
        <title>Discovery of the Pendulisporaceae a myxobacterial family with distinct sporulation behavior and unique specialized metabolism.</title>
        <authorList>
            <person name="Garcia R."/>
            <person name="Popoff A."/>
            <person name="Bader C.D."/>
            <person name="Loehr J."/>
            <person name="Walesch S."/>
            <person name="Walt C."/>
            <person name="Boldt J."/>
            <person name="Bunk B."/>
            <person name="Haeckl F.J.F.P.J."/>
            <person name="Gunesch A.P."/>
            <person name="Birkelbach J."/>
            <person name="Nuebel U."/>
            <person name="Pietschmann T."/>
            <person name="Bach T."/>
            <person name="Mueller R."/>
        </authorList>
    </citation>
    <scope>NUCLEOTIDE SEQUENCE [LARGE SCALE GENOMIC DNA]</scope>
    <source>
        <strain evidence="1 2">MSr11954</strain>
    </source>
</reference>
<gene>
    <name evidence="1" type="ORF">LZC94_40430</name>
</gene>
<dbReference type="Proteomes" id="UP001370348">
    <property type="component" value="Chromosome"/>
</dbReference>